<dbReference type="InterPro" id="IPR021471">
    <property type="entry name" value="DUF3124"/>
</dbReference>
<feature type="transmembrane region" description="Helical" evidence="1">
    <location>
        <begin position="28"/>
        <end position="45"/>
    </location>
</feature>
<accession>A0ABS5WCE3</accession>
<evidence type="ECO:0000313" key="2">
    <source>
        <dbReference type="EMBL" id="MBT2161073.1"/>
    </source>
</evidence>
<dbReference type="Pfam" id="PF11322">
    <property type="entry name" value="DUF3124"/>
    <property type="match status" value="1"/>
</dbReference>
<sequence length="199" mass="22551">MEVSKFNEDRTLKAMNKYSNRSFFIEKPIWAIASALVLIILVTSCKRPTEEKPVKVLDEHTLNRRVDRSTVDPLTKQVYVPIYSDIYNQTRDSRTLLTATLSIRNTSLKDSLFITTIDYYNTGGDLVRSYLDQAIYLRPMESIDYVIEQQDTSGGSGANFIIDWYSKRPINPLFQAVMVGGLGAQAFSFTTEGIDVEAP</sequence>
<evidence type="ECO:0000313" key="3">
    <source>
        <dbReference type="Proteomes" id="UP000740413"/>
    </source>
</evidence>
<organism evidence="2 3">
    <name type="scientific">Zobellia barbeyronii</name>
    <dbReference type="NCBI Taxonomy" id="2748009"/>
    <lineage>
        <taxon>Bacteria</taxon>
        <taxon>Pseudomonadati</taxon>
        <taxon>Bacteroidota</taxon>
        <taxon>Flavobacteriia</taxon>
        <taxon>Flavobacteriales</taxon>
        <taxon>Flavobacteriaceae</taxon>
        <taxon>Zobellia</taxon>
    </lineage>
</organism>
<reference evidence="3" key="1">
    <citation type="submission" date="2023-07" db="EMBL/GenBank/DDBJ databases">
        <title>Zobellia barbeyronii sp. nov., a new marine flavobacterium, isolated from green and red algae.</title>
        <authorList>
            <person name="Nedashkovskaya O.I."/>
            <person name="Otstavnykh N."/>
            <person name="Zhukova N."/>
            <person name="Guzev K."/>
            <person name="Chausova V."/>
            <person name="Tekutyeva L."/>
            <person name="Mikhailov V."/>
            <person name="Isaeva M."/>
        </authorList>
    </citation>
    <scope>NUCLEOTIDE SEQUENCE [LARGE SCALE GENOMIC DNA]</scope>
    <source>
        <strain evidence="3">KMM 6746</strain>
    </source>
</reference>
<proteinExistence type="predicted"/>
<keyword evidence="1" id="KW-0472">Membrane</keyword>
<gene>
    <name evidence="2" type="ORF">HW347_07335</name>
</gene>
<dbReference type="Proteomes" id="UP000740413">
    <property type="component" value="Unassembled WGS sequence"/>
</dbReference>
<evidence type="ECO:0000256" key="1">
    <source>
        <dbReference type="SAM" id="Phobius"/>
    </source>
</evidence>
<dbReference type="EMBL" id="JACATN010000002">
    <property type="protein sequence ID" value="MBT2161073.1"/>
    <property type="molecule type" value="Genomic_DNA"/>
</dbReference>
<keyword evidence="1" id="KW-0812">Transmembrane</keyword>
<keyword evidence="3" id="KW-1185">Reference proteome</keyword>
<dbReference type="RefSeq" id="WP_214611239.1">
    <property type="nucleotide sequence ID" value="NZ_JACATN010000002.1"/>
</dbReference>
<keyword evidence="1" id="KW-1133">Transmembrane helix</keyword>
<protein>
    <submittedName>
        <fullName evidence="2">DUF3124 domain-containing protein</fullName>
    </submittedName>
</protein>
<name>A0ABS5WCE3_9FLAO</name>
<comment type="caution">
    <text evidence="2">The sequence shown here is derived from an EMBL/GenBank/DDBJ whole genome shotgun (WGS) entry which is preliminary data.</text>
</comment>